<name>A0ABK9NG72_GLOMM</name>
<proteinExistence type="predicted"/>
<accession>A0ABK9NG72</accession>
<protein>
    <submittedName>
        <fullName evidence="1">Uncharacterized protein</fullName>
    </submittedName>
</protein>
<dbReference type="EMBL" id="CCAG010013973">
    <property type="status" value="NOT_ANNOTATED_CDS"/>
    <property type="molecule type" value="Genomic_DNA"/>
</dbReference>
<keyword evidence="2" id="KW-1185">Reference proteome</keyword>
<reference evidence="1" key="1">
    <citation type="submission" date="2025-05" db="UniProtKB">
        <authorList>
            <consortium name="EnsemblMetazoa"/>
        </authorList>
    </citation>
    <scope>IDENTIFICATION</scope>
    <source>
        <strain evidence="1">Yale</strain>
    </source>
</reference>
<evidence type="ECO:0000313" key="1">
    <source>
        <dbReference type="EnsemblMetazoa" id="GMOY014171.P1328"/>
    </source>
</evidence>
<sequence>MTTPLPKKKLNVQVAQPRVLMPHLVLGERTENFCNTNEAFRPISSSVDDKTRPRKRCLDIVRGSIKVFDT</sequence>
<evidence type="ECO:0000313" key="2">
    <source>
        <dbReference type="Proteomes" id="UP000092444"/>
    </source>
</evidence>
<dbReference type="Proteomes" id="UP000092444">
    <property type="component" value="Unassembled WGS sequence"/>
</dbReference>
<organism evidence="1 2">
    <name type="scientific">Glossina morsitans morsitans</name>
    <name type="common">Savannah tsetse fly</name>
    <dbReference type="NCBI Taxonomy" id="37546"/>
    <lineage>
        <taxon>Eukaryota</taxon>
        <taxon>Metazoa</taxon>
        <taxon>Ecdysozoa</taxon>
        <taxon>Arthropoda</taxon>
        <taxon>Hexapoda</taxon>
        <taxon>Insecta</taxon>
        <taxon>Pterygota</taxon>
        <taxon>Neoptera</taxon>
        <taxon>Endopterygota</taxon>
        <taxon>Diptera</taxon>
        <taxon>Brachycera</taxon>
        <taxon>Muscomorpha</taxon>
        <taxon>Hippoboscoidea</taxon>
        <taxon>Glossinidae</taxon>
        <taxon>Glossina</taxon>
    </lineage>
</organism>
<dbReference type="EnsemblMetazoa" id="GMOY014171.R1328">
    <property type="protein sequence ID" value="GMOY014171.P1328"/>
    <property type="gene ID" value="GMOY014171"/>
</dbReference>